<dbReference type="InterPro" id="IPR013496">
    <property type="entry name" value="CHP02680"/>
</dbReference>
<accession>A0ABV5CKG2</accession>
<dbReference type="PANTHER" id="PTHR45615">
    <property type="entry name" value="MYOSIN HEAVY CHAIN, NON-MUSCLE"/>
    <property type="match status" value="1"/>
</dbReference>
<dbReference type="Pfam" id="PF13558">
    <property type="entry name" value="SbcC_Walker_B"/>
    <property type="match status" value="1"/>
</dbReference>
<gene>
    <name evidence="3" type="ORF">AAFH96_03920</name>
</gene>
<dbReference type="PANTHER" id="PTHR45615:SF40">
    <property type="entry name" value="MYOSIN HEAVY CHAIN, NON-MUSCLE"/>
    <property type="match status" value="1"/>
</dbReference>
<organism evidence="3 4">
    <name type="scientific">Polymorphospora lycopeni</name>
    <dbReference type="NCBI Taxonomy" id="3140240"/>
    <lineage>
        <taxon>Bacteria</taxon>
        <taxon>Bacillati</taxon>
        <taxon>Actinomycetota</taxon>
        <taxon>Actinomycetes</taxon>
        <taxon>Micromonosporales</taxon>
        <taxon>Micromonosporaceae</taxon>
        <taxon>Polymorphospora</taxon>
    </lineage>
</organism>
<dbReference type="InterPro" id="IPR027417">
    <property type="entry name" value="P-loop_NTPase"/>
</dbReference>
<dbReference type="SUPFAM" id="SSF52540">
    <property type="entry name" value="P-loop containing nucleoside triphosphate hydrolases"/>
    <property type="match status" value="1"/>
</dbReference>
<feature type="region of interest" description="Disordered" evidence="2">
    <location>
        <begin position="1367"/>
        <end position="1401"/>
    </location>
</feature>
<name>A0ABV5CKG2_9ACTN</name>
<evidence type="ECO:0000256" key="1">
    <source>
        <dbReference type="SAM" id="Coils"/>
    </source>
</evidence>
<dbReference type="NCBIfam" id="TIGR02680">
    <property type="entry name" value="TIGR02680 family protein"/>
    <property type="match status" value="1"/>
</dbReference>
<feature type="coiled-coil region" evidence="1">
    <location>
        <begin position="445"/>
        <end position="507"/>
    </location>
</feature>
<keyword evidence="4" id="KW-1185">Reference proteome</keyword>
<feature type="region of interest" description="Disordered" evidence="2">
    <location>
        <begin position="952"/>
        <end position="990"/>
    </location>
</feature>
<dbReference type="Proteomes" id="UP001582793">
    <property type="component" value="Unassembled WGS sequence"/>
</dbReference>
<proteinExistence type="predicted"/>
<reference evidence="3 4" key="1">
    <citation type="submission" date="2024-04" db="EMBL/GenBank/DDBJ databases">
        <title>Polymorphospora sp. isolated from Baiyangdian Lake in Xiong'an New Area.</title>
        <authorList>
            <person name="Zhang X."/>
            <person name="Liu J."/>
        </authorList>
    </citation>
    <scope>NUCLEOTIDE SEQUENCE [LARGE SCALE GENOMIC DNA]</scope>
    <source>
        <strain evidence="3 4">2-325</strain>
    </source>
</reference>
<feature type="region of interest" description="Disordered" evidence="2">
    <location>
        <begin position="597"/>
        <end position="618"/>
    </location>
</feature>
<evidence type="ECO:0000313" key="4">
    <source>
        <dbReference type="Proteomes" id="UP001582793"/>
    </source>
</evidence>
<protein>
    <submittedName>
        <fullName evidence="3">TIGR02680 family protein</fullName>
    </submittedName>
</protein>
<evidence type="ECO:0000313" key="3">
    <source>
        <dbReference type="EMBL" id="MFB6392254.1"/>
    </source>
</evidence>
<dbReference type="RefSeq" id="WP_375733047.1">
    <property type="nucleotide sequence ID" value="NZ_JBCGDC010000007.1"/>
</dbReference>
<evidence type="ECO:0000256" key="2">
    <source>
        <dbReference type="SAM" id="MobiDB-lite"/>
    </source>
</evidence>
<dbReference type="Gene3D" id="3.40.50.300">
    <property type="entry name" value="P-loop containing nucleotide triphosphate hydrolases"/>
    <property type="match status" value="1"/>
</dbReference>
<sequence>MTAAAAAPASMSTSGWELPVPDRERWQPLRAGLVDIFYYDREEFHFHGGSLLLRGNNGTGKSKVLALTVPFLLDGELAPYRVEPDGDPHKRMEWNLLLGGRHPHPERTGYTWLEFGRRDVDGTPRFLTVGCGLKAVAGRGIARHWYFVTGQRVGADLQLLTATGTALTRDRLRDAIGPAGMVYERAVDYRRAVDEALFGLGNRYDALVSLLIRLRQPQLSKRPDEKSLSRALSDALPPLDENLITQVAEAFRGLDDERETLTELRETKKAGDNFLTRYRQYARIATRRKAAMLRQQHSRYEQLGRDLGEAQRAYEQADERVRQAEARLVELDARMTELTARRRALTESPEARTAEHLRRLREAAGQRATFADRQAERLRDIEADVTRTRRTVEQLAEELGAAEVAEDAARTRVAQSATTARIADRHRDRVLAALGDEPGGSPGGLDEARRAADELIAARRAALRTLDRLRAAADAARSRADRARGEVDRLDAEVAAADEAITDAEAVAVEQGQALVRRTGEYLTGLVELPVADPEAVLTGLESWVTTLDGDNPASREVTVAVRSAAEAIARADAAVEAEQRQVAERTGEIDAELRRLTEGAHQPPPTPHTRSPQARFGRPGAPLWRVVDFASDVPPVARAGIEAALEAAGVLDAWVDPDGTVRDTASGDAVLRPTAEVGTNLGTLLRPAIDVADPHAAALTERTVTAVLAAIGLGADSGADTWVSTDGGFGIGVVTGRWTKADAEHIGEGAREAARRARVAALRQEADELAVVAADLAEQRSTLDERRRRVGREAEGLPTDQPLREAHTLVRGAHQMRRDTIGKRDEATASLREAVGAAQTALDEATEFAADVGLPYDVDELAAARDGLQDYQVTLAAWWPTLTGVRGAARRRDEAWRAYEERLDRLEPAAIEAAEAAEQARLARTEFETLDATAGASVAELEREIREVAGAEKTCQRERHETQQRERDARDARGDANGRRTRLTEELDEATRSRDAAVEVLRAFAGTGLIGLACPDQEVPDPRQPWATTPAVLVARGVDRLLADVDDADRSWERVQQQVSLDMKVLTDSLSRHGHQVLPAVREDTMIVEVIFQGHNRSVAELSAALVTEIEERQRVLSAHEREVLETHLVNEVAGALQELVAGAEQQVATMNGELEERPTSTGMRLRLLWRPTRDAPPGLAELRARQLRQSTDVWNDEDRRAIGAFLQEQIGRERLRDEAATWHEQLTRALDYRAWHEFAIQRHQDGQWRPATGPASGGERVLAASIPLFAAASSYYGSAGNPYAPRLIALDEAFAGVDDDSRAKCLGLLATFDLDVVMTSEREWGCYPQVPGLGIAQLARHDGIDAVLVTPWRWDGRERHRLRRVDVPLPHQRTSHPDGAPDDTAGPGASAQPDLWATE</sequence>
<keyword evidence="1" id="KW-0175">Coiled coil</keyword>
<dbReference type="EMBL" id="JBCGDC010000007">
    <property type="protein sequence ID" value="MFB6392254.1"/>
    <property type="molecule type" value="Genomic_DNA"/>
</dbReference>
<feature type="coiled-coil region" evidence="1">
    <location>
        <begin position="300"/>
        <end position="348"/>
    </location>
</feature>
<comment type="caution">
    <text evidence="3">The sequence shown here is derived from an EMBL/GenBank/DDBJ whole genome shotgun (WGS) entry which is preliminary data.</text>
</comment>